<gene>
    <name evidence="1" type="ORF">DARMORV10_C06P00870.1</name>
</gene>
<dbReference type="Proteomes" id="UP001295469">
    <property type="component" value="Chromosome C06"/>
</dbReference>
<protein>
    <submittedName>
        <fullName evidence="1">(rape) hypothetical protein</fullName>
    </submittedName>
</protein>
<dbReference type="EMBL" id="HG994370">
    <property type="protein sequence ID" value="CAF2053788.1"/>
    <property type="molecule type" value="Genomic_DNA"/>
</dbReference>
<dbReference type="AlphaFoldDB" id="A0A816PTN7"/>
<name>A0A816PTN7_BRANA</name>
<reference evidence="1" key="1">
    <citation type="submission" date="2021-01" db="EMBL/GenBank/DDBJ databases">
        <authorList>
            <consortium name="Genoscope - CEA"/>
            <person name="William W."/>
        </authorList>
    </citation>
    <scope>NUCLEOTIDE SEQUENCE</scope>
</reference>
<proteinExistence type="predicted"/>
<sequence length="101" mass="12172">MMIRHQMTFSLSHNLLLPPSFCFLGLMVLLVLRLIFGSENCQYSRVDSIFESLSRFLWRRFFSFSMRMRDLGWRFWGILRCTRCIRKSVTFVFFLPSIDLT</sequence>
<organism evidence="1">
    <name type="scientific">Brassica napus</name>
    <name type="common">Rape</name>
    <dbReference type="NCBI Taxonomy" id="3708"/>
    <lineage>
        <taxon>Eukaryota</taxon>
        <taxon>Viridiplantae</taxon>
        <taxon>Streptophyta</taxon>
        <taxon>Embryophyta</taxon>
        <taxon>Tracheophyta</taxon>
        <taxon>Spermatophyta</taxon>
        <taxon>Magnoliopsida</taxon>
        <taxon>eudicotyledons</taxon>
        <taxon>Gunneridae</taxon>
        <taxon>Pentapetalae</taxon>
        <taxon>rosids</taxon>
        <taxon>malvids</taxon>
        <taxon>Brassicales</taxon>
        <taxon>Brassicaceae</taxon>
        <taxon>Brassiceae</taxon>
        <taxon>Brassica</taxon>
    </lineage>
</organism>
<evidence type="ECO:0000313" key="1">
    <source>
        <dbReference type="EMBL" id="CAF2053788.1"/>
    </source>
</evidence>
<accession>A0A816PTN7</accession>